<dbReference type="InterPro" id="IPR050367">
    <property type="entry name" value="APC_superfamily"/>
</dbReference>
<evidence type="ECO:0000256" key="5">
    <source>
        <dbReference type="ARBA" id="ARBA00022692"/>
    </source>
</evidence>
<evidence type="ECO:0000256" key="3">
    <source>
        <dbReference type="ARBA" id="ARBA00022448"/>
    </source>
</evidence>
<comment type="subcellular location">
    <subcellularLocation>
        <location evidence="1">Cell membrane</location>
        <topology evidence="1">Multi-pass membrane protein</topology>
    </subcellularLocation>
</comment>
<dbReference type="Gene3D" id="1.20.1740.10">
    <property type="entry name" value="Amino acid/polyamine transporter I"/>
    <property type="match status" value="1"/>
</dbReference>
<reference evidence="11 12" key="1">
    <citation type="submission" date="2015-08" db="EMBL/GenBank/DDBJ databases">
        <title>Genomic sequence of Lactobacillus heilongjiangensis DSM 28069, isolated from Chinese traditional pickle.</title>
        <authorList>
            <person name="Jiang X."/>
            <person name="Zheng B."/>
            <person name="Cheng H."/>
        </authorList>
    </citation>
    <scope>NUCLEOTIDE SEQUENCE [LARGE SCALE GENOMIC DNA]</scope>
    <source>
        <strain evidence="11 12">DSM 28069</strain>
    </source>
</reference>
<feature type="transmembrane region" description="Helical" evidence="10">
    <location>
        <begin position="449"/>
        <end position="471"/>
    </location>
</feature>
<dbReference type="AlphaFoldDB" id="A0A0K2LD40"/>
<evidence type="ECO:0000256" key="1">
    <source>
        <dbReference type="ARBA" id="ARBA00004651"/>
    </source>
</evidence>
<dbReference type="Pfam" id="PF13520">
    <property type="entry name" value="AA_permease_2"/>
    <property type="match status" value="1"/>
</dbReference>
<dbReference type="PANTHER" id="PTHR42770:SF4">
    <property type="entry name" value="ARGININE_ORNITHINE ANTIPORTER-RELATED"/>
    <property type="match status" value="1"/>
</dbReference>
<evidence type="ECO:0000256" key="8">
    <source>
        <dbReference type="ARBA" id="ARBA00023136"/>
    </source>
</evidence>
<evidence type="ECO:0000313" key="12">
    <source>
        <dbReference type="Proteomes" id="UP000061546"/>
    </source>
</evidence>
<dbReference type="GO" id="GO:0006527">
    <property type="term" value="P:L-arginine catabolic process"/>
    <property type="evidence" value="ECO:0007669"/>
    <property type="project" value="UniProtKB-UniRule"/>
</dbReference>
<proteinExistence type="inferred from homology"/>
<evidence type="ECO:0000256" key="2">
    <source>
        <dbReference type="ARBA" id="ARBA00008220"/>
    </source>
</evidence>
<dbReference type="InterPro" id="IPR004754">
    <property type="entry name" value="Amino_acid_antiprt"/>
</dbReference>
<dbReference type="GO" id="GO:0005886">
    <property type="term" value="C:plasma membrane"/>
    <property type="evidence" value="ECO:0007669"/>
    <property type="project" value="UniProtKB-SubCell"/>
</dbReference>
<protein>
    <recommendedName>
        <fullName evidence="9">Arginine-ornithine antiporter</fullName>
    </recommendedName>
</protein>
<feature type="transmembrane region" description="Helical" evidence="10">
    <location>
        <begin position="336"/>
        <end position="355"/>
    </location>
</feature>
<dbReference type="Proteomes" id="UP000061546">
    <property type="component" value="Chromosome"/>
</dbReference>
<dbReference type="NCBIfam" id="TIGR00905">
    <property type="entry name" value="2A0302"/>
    <property type="match status" value="1"/>
</dbReference>
<organism evidence="11 12">
    <name type="scientific">Companilactobacillus heilongjiangensis</name>
    <dbReference type="NCBI Taxonomy" id="1074467"/>
    <lineage>
        <taxon>Bacteria</taxon>
        <taxon>Bacillati</taxon>
        <taxon>Bacillota</taxon>
        <taxon>Bacilli</taxon>
        <taxon>Lactobacillales</taxon>
        <taxon>Lactobacillaceae</taxon>
        <taxon>Companilactobacillus</taxon>
    </lineage>
</organism>
<evidence type="ECO:0000256" key="7">
    <source>
        <dbReference type="ARBA" id="ARBA00022989"/>
    </source>
</evidence>
<feature type="transmembrane region" description="Helical" evidence="10">
    <location>
        <begin position="361"/>
        <end position="382"/>
    </location>
</feature>
<dbReference type="KEGG" id="lhi:JP39_07465"/>
<feature type="transmembrane region" description="Helical" evidence="10">
    <location>
        <begin position="394"/>
        <end position="424"/>
    </location>
</feature>
<evidence type="ECO:0000256" key="6">
    <source>
        <dbReference type="ARBA" id="ARBA00022970"/>
    </source>
</evidence>
<keyword evidence="12" id="KW-1185">Reference proteome</keyword>
<dbReference type="EMBL" id="CP012559">
    <property type="protein sequence ID" value="ALB29219.1"/>
    <property type="molecule type" value="Genomic_DNA"/>
</dbReference>
<dbReference type="GO" id="GO:0043858">
    <property type="term" value="F:arginine:ornithine antiporter activity"/>
    <property type="evidence" value="ECO:0007669"/>
    <property type="project" value="UniProtKB-UniRule"/>
</dbReference>
<feature type="transmembrane region" description="Helical" evidence="10">
    <location>
        <begin position="48"/>
        <end position="67"/>
    </location>
</feature>
<feature type="transmembrane region" description="Helical" evidence="10">
    <location>
        <begin position="166"/>
        <end position="188"/>
    </location>
</feature>
<keyword evidence="5 10" id="KW-0812">Transmembrane</keyword>
<dbReference type="InterPro" id="IPR002293">
    <property type="entry name" value="AA/rel_permease1"/>
</dbReference>
<feature type="transmembrane region" description="Helical" evidence="10">
    <location>
        <begin position="237"/>
        <end position="260"/>
    </location>
</feature>
<keyword evidence="8 10" id="KW-0472">Membrane</keyword>
<evidence type="ECO:0000256" key="10">
    <source>
        <dbReference type="SAM" id="Phobius"/>
    </source>
</evidence>
<dbReference type="NCBIfam" id="TIGR03810">
    <property type="entry name" value="arg_ornith_anti"/>
    <property type="match status" value="1"/>
</dbReference>
<evidence type="ECO:0000256" key="9">
    <source>
        <dbReference type="NCBIfam" id="TIGR03810"/>
    </source>
</evidence>
<keyword evidence="3" id="KW-0813">Transport</keyword>
<dbReference type="STRING" id="1074467.JP39_07465"/>
<keyword evidence="6" id="KW-0029">Amino-acid transport</keyword>
<feature type="transmembrane region" description="Helical" evidence="10">
    <location>
        <begin position="280"/>
        <end position="304"/>
    </location>
</feature>
<dbReference type="PANTHER" id="PTHR42770">
    <property type="entry name" value="AMINO ACID TRANSPORTER-RELATED"/>
    <property type="match status" value="1"/>
</dbReference>
<keyword evidence="4" id="KW-1003">Cell membrane</keyword>
<accession>A0A0K2LD40</accession>
<gene>
    <name evidence="11" type="ORF">JP39_07465</name>
</gene>
<comment type="similarity">
    <text evidence="2">Belongs to the amino acid-polyamine-organocation (APC) superfamily. Basic amino acid/polyamine antiporter (APA) (TC 2.A.3.2) family.</text>
</comment>
<dbReference type="GO" id="GO:1903826">
    <property type="term" value="P:L-arginine transmembrane transport"/>
    <property type="evidence" value="ECO:0007669"/>
    <property type="project" value="InterPro"/>
</dbReference>
<dbReference type="PIRSF" id="PIRSF006060">
    <property type="entry name" value="AA_transporter"/>
    <property type="match status" value="1"/>
</dbReference>
<keyword evidence="7 10" id="KW-1133">Transmembrane helix</keyword>
<evidence type="ECO:0000256" key="4">
    <source>
        <dbReference type="ARBA" id="ARBA00022475"/>
    </source>
</evidence>
<name>A0A0K2LD40_9LACO</name>
<dbReference type="InterPro" id="IPR022461">
    <property type="entry name" value="Arg/Orn_antiprt_ArcD"/>
</dbReference>
<feature type="transmembrane region" description="Helical" evidence="10">
    <location>
        <begin position="127"/>
        <end position="145"/>
    </location>
</feature>
<evidence type="ECO:0000313" key="11">
    <source>
        <dbReference type="EMBL" id="ALB29219.1"/>
    </source>
</evidence>
<sequence>MISMEEKKGLSLGALTAAVVTSSIGSGVFTLTSSLAGGAAPGPVLLAWLVVGFGIMMLALSLNNLLLKQPESEGIQAYAQAGFGNFAGFVSGWGYWLSAWLGNVAFATVLMSSLGYFFPVFKGGQNIPSVIFASIVSWTLTFIVNRGVESAAAMNTIITICKLIPLFAFIVIGIFVFKGGIFTAHFWSNVASGVAGNTSVSGQFRSCLMIMMWVFVGVEGASMLSSRAQDKNDAGKATIIGIISLLVIYVLASVLPYGYLSQSELARIDQPAMLYIFQAMVGKWGGVFIGVGLVVAIVGAWLSWTMLPADTTMLMAEEKLLPASFGKKNKNGAPTFSLVLTASLIQVFLVVLLFSQEAYNFALSLCTAAIVVCYIFVGLYQIKFSLQNKDMKQLWIGIFAAAFQVIAIVLAGLHFLMLVCIGYLPGIYFYYRAKKDYNLDGGKLTKAEIFWSILIVAFAIISVFMVATGAIKI</sequence>